<dbReference type="GO" id="GO:0046982">
    <property type="term" value="F:protein heterodimerization activity"/>
    <property type="evidence" value="ECO:0007669"/>
    <property type="project" value="InterPro"/>
</dbReference>
<dbReference type="STRING" id="67801.A0A1B0B1H9"/>
<feature type="domain" description="Core Histone H2A/H2B/H3" evidence="2">
    <location>
        <begin position="51"/>
        <end position="77"/>
    </location>
</feature>
<dbReference type="InterPro" id="IPR009072">
    <property type="entry name" value="Histone-fold"/>
</dbReference>
<dbReference type="GO" id="GO:0000786">
    <property type="term" value="C:nucleosome"/>
    <property type="evidence" value="ECO:0007669"/>
    <property type="project" value="InterPro"/>
</dbReference>
<reference evidence="4" key="1">
    <citation type="submission" date="2015-01" db="EMBL/GenBank/DDBJ databases">
        <authorList>
            <person name="Aksoy S."/>
            <person name="Warren W."/>
            <person name="Wilson R.K."/>
        </authorList>
    </citation>
    <scope>NUCLEOTIDE SEQUENCE [LARGE SCALE GENOMIC DNA]</scope>
    <source>
        <strain evidence="4">IAEA</strain>
    </source>
</reference>
<dbReference type="Proteomes" id="UP000092460">
    <property type="component" value="Unassembled WGS sequence"/>
</dbReference>
<dbReference type="VEuPathDB" id="VectorBase:GPPI015781"/>
<dbReference type="AlphaFoldDB" id="A0A1B0B1H9"/>
<dbReference type="EnsemblMetazoa" id="GPPI015781-RA">
    <property type="protein sequence ID" value="GPPI015781-PA"/>
    <property type="gene ID" value="GPPI015781"/>
</dbReference>
<dbReference type="GO" id="GO:0030527">
    <property type="term" value="F:structural constituent of chromatin"/>
    <property type="evidence" value="ECO:0007669"/>
    <property type="project" value="InterPro"/>
</dbReference>
<dbReference type="SMART" id="SM00428">
    <property type="entry name" value="H3"/>
    <property type="match status" value="1"/>
</dbReference>
<evidence type="ECO:0000313" key="3">
    <source>
        <dbReference type="EnsemblMetazoa" id="GPPI015781-PA"/>
    </source>
</evidence>
<dbReference type="EMBL" id="JXJN01007177">
    <property type="status" value="NOT_ANNOTATED_CDS"/>
    <property type="molecule type" value="Genomic_DNA"/>
</dbReference>
<proteinExistence type="inferred from homology"/>
<protein>
    <recommendedName>
        <fullName evidence="2">Core Histone H2A/H2B/H3 domain-containing protein</fullName>
    </recommendedName>
</protein>
<sequence length="78" mass="9231">LLIRKPYHFRPGTATSREIHRYQKSTESLKLPFQRLVVLEIIKQILCCDRFEGTHLCSIHAKRTTIMPKDVQSARRIR</sequence>
<accession>A0A1B0B1H9</accession>
<dbReference type="InterPro" id="IPR007125">
    <property type="entry name" value="H2A/H2B/H3"/>
</dbReference>
<dbReference type="Pfam" id="PF00125">
    <property type="entry name" value="Histone"/>
    <property type="match status" value="1"/>
</dbReference>
<evidence type="ECO:0000256" key="1">
    <source>
        <dbReference type="ARBA" id="ARBA00010343"/>
    </source>
</evidence>
<organism evidence="3 4">
    <name type="scientific">Glossina palpalis gambiensis</name>
    <dbReference type="NCBI Taxonomy" id="67801"/>
    <lineage>
        <taxon>Eukaryota</taxon>
        <taxon>Metazoa</taxon>
        <taxon>Ecdysozoa</taxon>
        <taxon>Arthropoda</taxon>
        <taxon>Hexapoda</taxon>
        <taxon>Insecta</taxon>
        <taxon>Pterygota</taxon>
        <taxon>Neoptera</taxon>
        <taxon>Endopterygota</taxon>
        <taxon>Diptera</taxon>
        <taxon>Brachycera</taxon>
        <taxon>Muscomorpha</taxon>
        <taxon>Hippoboscoidea</taxon>
        <taxon>Glossinidae</taxon>
        <taxon>Glossina</taxon>
    </lineage>
</organism>
<name>A0A1B0B1H9_9MUSC</name>
<dbReference type="Gene3D" id="1.10.20.10">
    <property type="entry name" value="Histone, subunit A"/>
    <property type="match status" value="2"/>
</dbReference>
<evidence type="ECO:0000259" key="2">
    <source>
        <dbReference type="Pfam" id="PF00125"/>
    </source>
</evidence>
<dbReference type="SUPFAM" id="SSF47113">
    <property type="entry name" value="Histone-fold"/>
    <property type="match status" value="1"/>
</dbReference>
<reference evidence="3" key="2">
    <citation type="submission" date="2020-05" db="UniProtKB">
        <authorList>
            <consortium name="EnsemblMetazoa"/>
        </authorList>
    </citation>
    <scope>IDENTIFICATION</scope>
    <source>
        <strain evidence="3">IAEA</strain>
    </source>
</reference>
<evidence type="ECO:0000313" key="4">
    <source>
        <dbReference type="Proteomes" id="UP000092460"/>
    </source>
</evidence>
<dbReference type="GO" id="GO:0003677">
    <property type="term" value="F:DNA binding"/>
    <property type="evidence" value="ECO:0007669"/>
    <property type="project" value="InterPro"/>
</dbReference>
<dbReference type="InterPro" id="IPR000164">
    <property type="entry name" value="Histone_H3/CENP-A"/>
</dbReference>
<keyword evidence="4" id="KW-1185">Reference proteome</keyword>
<dbReference type="PANTHER" id="PTHR11426">
    <property type="entry name" value="HISTONE H3"/>
    <property type="match status" value="1"/>
</dbReference>
<comment type="similarity">
    <text evidence="1">Belongs to the histone H3 family.</text>
</comment>